<keyword evidence="3 5" id="KW-1133">Transmembrane helix</keyword>
<sequence length="252" mass="29631">MHSPASLFIIITPNYVINMSSYPVPDGLAGEIFCRLVYSKFFIFTFGKGSVLTITCLAVERWFFLMKPSKYKANFNRRKIYKYLAFIWLTSMVTQGYKLFYVRYSKRTCSFIPLSTILLNKHIETAVITAYVSITFFCPTFVTWVAFIHIYFRISKYTTLKENRGRRRRRALLRMCAITSLVLTVCWFPTEVCYIINQYGFPVLNFGTPFREFTVLLALANSFVNPWIYAVSNRLYRHILTLFFRSFYTSSS</sequence>
<feature type="transmembrane region" description="Helical" evidence="5">
    <location>
        <begin position="172"/>
        <end position="190"/>
    </location>
</feature>
<reference evidence="7" key="2">
    <citation type="journal article" date="2023" name="Science">
        <title>Genomic signatures of disease resistance in endangered staghorn corals.</title>
        <authorList>
            <person name="Vollmer S.V."/>
            <person name="Selwyn J.D."/>
            <person name="Despard B.A."/>
            <person name="Roesel C.L."/>
        </authorList>
    </citation>
    <scope>NUCLEOTIDE SEQUENCE</scope>
    <source>
        <strain evidence="7">K2</strain>
    </source>
</reference>
<dbReference type="PROSITE" id="PS50262">
    <property type="entry name" value="G_PROTEIN_RECEP_F1_2"/>
    <property type="match status" value="1"/>
</dbReference>
<evidence type="ECO:0000313" key="8">
    <source>
        <dbReference type="Proteomes" id="UP001249851"/>
    </source>
</evidence>
<feature type="transmembrane region" description="Helical" evidence="5">
    <location>
        <begin position="41"/>
        <end position="59"/>
    </location>
</feature>
<dbReference type="InterPro" id="IPR000276">
    <property type="entry name" value="GPCR_Rhodpsn"/>
</dbReference>
<protein>
    <submittedName>
        <fullName evidence="7">Pyroglutamylated RF-amide peptide receptor</fullName>
    </submittedName>
</protein>
<keyword evidence="2 5" id="KW-0812">Transmembrane</keyword>
<proteinExistence type="predicted"/>
<feature type="transmembrane region" description="Helical" evidence="5">
    <location>
        <begin position="80"/>
        <end position="97"/>
    </location>
</feature>
<evidence type="ECO:0000256" key="5">
    <source>
        <dbReference type="SAM" id="Phobius"/>
    </source>
</evidence>
<keyword evidence="4 5" id="KW-0472">Membrane</keyword>
<dbReference type="GO" id="GO:0016020">
    <property type="term" value="C:membrane"/>
    <property type="evidence" value="ECO:0007669"/>
    <property type="project" value="UniProtKB-SubCell"/>
</dbReference>
<dbReference type="CDD" id="cd00637">
    <property type="entry name" value="7tm_classA_rhodopsin-like"/>
    <property type="match status" value="1"/>
</dbReference>
<accession>A0AAD9PR44</accession>
<dbReference type="Proteomes" id="UP001249851">
    <property type="component" value="Unassembled WGS sequence"/>
</dbReference>
<dbReference type="InterPro" id="IPR017452">
    <property type="entry name" value="GPCR_Rhodpsn_7TM"/>
</dbReference>
<comment type="subcellular location">
    <subcellularLocation>
        <location evidence="1">Membrane</location>
    </subcellularLocation>
</comment>
<name>A0AAD9PR44_ACRCE</name>
<feature type="transmembrane region" description="Helical" evidence="5">
    <location>
        <begin position="210"/>
        <end position="230"/>
    </location>
</feature>
<evidence type="ECO:0000256" key="4">
    <source>
        <dbReference type="ARBA" id="ARBA00023136"/>
    </source>
</evidence>
<evidence type="ECO:0000256" key="3">
    <source>
        <dbReference type="ARBA" id="ARBA00022989"/>
    </source>
</evidence>
<keyword evidence="8" id="KW-1185">Reference proteome</keyword>
<dbReference type="SUPFAM" id="SSF81321">
    <property type="entry name" value="Family A G protein-coupled receptor-like"/>
    <property type="match status" value="1"/>
</dbReference>
<dbReference type="Pfam" id="PF00001">
    <property type="entry name" value="7tm_1"/>
    <property type="match status" value="1"/>
</dbReference>
<evidence type="ECO:0000313" key="7">
    <source>
        <dbReference type="EMBL" id="KAK2547468.1"/>
    </source>
</evidence>
<dbReference type="PRINTS" id="PR00237">
    <property type="entry name" value="GPCRRHODOPSN"/>
</dbReference>
<comment type="caution">
    <text evidence="7">The sequence shown here is derived from an EMBL/GenBank/DDBJ whole genome shotgun (WGS) entry which is preliminary data.</text>
</comment>
<evidence type="ECO:0000256" key="2">
    <source>
        <dbReference type="ARBA" id="ARBA00022692"/>
    </source>
</evidence>
<dbReference type="PANTHER" id="PTHR45698">
    <property type="entry name" value="TRACE AMINE-ASSOCIATED RECEPTOR 19N-RELATED"/>
    <property type="match status" value="1"/>
</dbReference>
<gene>
    <name evidence="7" type="ORF">P5673_032550</name>
</gene>
<evidence type="ECO:0000259" key="6">
    <source>
        <dbReference type="PROSITE" id="PS50262"/>
    </source>
</evidence>
<dbReference type="AlphaFoldDB" id="A0AAD9PR44"/>
<dbReference type="GO" id="GO:0004930">
    <property type="term" value="F:G protein-coupled receptor activity"/>
    <property type="evidence" value="ECO:0007669"/>
    <property type="project" value="InterPro"/>
</dbReference>
<dbReference type="EMBL" id="JARQWQ010000183">
    <property type="protein sequence ID" value="KAK2547468.1"/>
    <property type="molecule type" value="Genomic_DNA"/>
</dbReference>
<organism evidence="7 8">
    <name type="scientific">Acropora cervicornis</name>
    <name type="common">Staghorn coral</name>
    <dbReference type="NCBI Taxonomy" id="6130"/>
    <lineage>
        <taxon>Eukaryota</taxon>
        <taxon>Metazoa</taxon>
        <taxon>Cnidaria</taxon>
        <taxon>Anthozoa</taxon>
        <taxon>Hexacorallia</taxon>
        <taxon>Scleractinia</taxon>
        <taxon>Astrocoeniina</taxon>
        <taxon>Acroporidae</taxon>
        <taxon>Acropora</taxon>
    </lineage>
</organism>
<keyword evidence="7" id="KW-0675">Receptor</keyword>
<feature type="transmembrane region" description="Helical" evidence="5">
    <location>
        <begin position="128"/>
        <end position="152"/>
    </location>
</feature>
<evidence type="ECO:0000256" key="1">
    <source>
        <dbReference type="ARBA" id="ARBA00004370"/>
    </source>
</evidence>
<feature type="domain" description="G-protein coupled receptors family 1 profile" evidence="6">
    <location>
        <begin position="50"/>
        <end position="229"/>
    </location>
</feature>
<dbReference type="Gene3D" id="1.20.1070.10">
    <property type="entry name" value="Rhodopsin 7-helix transmembrane proteins"/>
    <property type="match status" value="1"/>
</dbReference>
<reference evidence="7" key="1">
    <citation type="journal article" date="2023" name="G3 (Bethesda)">
        <title>Whole genome assembly and annotation of the endangered Caribbean coral Acropora cervicornis.</title>
        <authorList>
            <person name="Selwyn J.D."/>
            <person name="Vollmer S.V."/>
        </authorList>
    </citation>
    <scope>NUCLEOTIDE SEQUENCE</scope>
    <source>
        <strain evidence="7">K2</strain>
    </source>
</reference>
<dbReference type="PANTHER" id="PTHR45698:SF1">
    <property type="entry name" value="TRACE AMINE-ASSOCIATED RECEPTOR 13C-LIKE"/>
    <property type="match status" value="1"/>
</dbReference>